<comment type="caution">
    <text evidence="1">The sequence shown here is derived from an EMBL/GenBank/DDBJ whole genome shotgun (WGS) entry which is preliminary data.</text>
</comment>
<dbReference type="Proteomes" id="UP001596303">
    <property type="component" value="Unassembled WGS sequence"/>
</dbReference>
<proteinExistence type="predicted"/>
<protein>
    <submittedName>
        <fullName evidence="1">Uncharacterized protein</fullName>
    </submittedName>
</protein>
<keyword evidence="2" id="KW-1185">Reference proteome</keyword>
<organism evidence="1 2">
    <name type="scientific">Ponticaulis profundi</name>
    <dbReference type="NCBI Taxonomy" id="2665222"/>
    <lineage>
        <taxon>Bacteria</taxon>
        <taxon>Pseudomonadati</taxon>
        <taxon>Pseudomonadota</taxon>
        <taxon>Alphaproteobacteria</taxon>
        <taxon>Hyphomonadales</taxon>
        <taxon>Hyphomonadaceae</taxon>
        <taxon>Ponticaulis</taxon>
    </lineage>
</organism>
<sequence length="91" mass="9969">MPVISSFAWTSGLTAALLFMIFGWPLANALSAMRGVFQSFHMKVLLVAGLSAASAPFAEMHAPILQDMVSQIESGIYELPDYLDRLSERFS</sequence>
<dbReference type="EMBL" id="JBHSSW010000017">
    <property type="protein sequence ID" value="MFC6199047.1"/>
    <property type="molecule type" value="Genomic_DNA"/>
</dbReference>
<gene>
    <name evidence="1" type="ORF">ACFQDM_13210</name>
</gene>
<dbReference type="RefSeq" id="WP_377379783.1">
    <property type="nucleotide sequence ID" value="NZ_JBHSSW010000017.1"/>
</dbReference>
<reference evidence="2" key="1">
    <citation type="journal article" date="2019" name="Int. J. Syst. Evol. Microbiol.">
        <title>The Global Catalogue of Microorganisms (GCM) 10K type strain sequencing project: providing services to taxonomists for standard genome sequencing and annotation.</title>
        <authorList>
            <consortium name="The Broad Institute Genomics Platform"/>
            <consortium name="The Broad Institute Genome Sequencing Center for Infectious Disease"/>
            <person name="Wu L."/>
            <person name="Ma J."/>
        </authorList>
    </citation>
    <scope>NUCLEOTIDE SEQUENCE [LARGE SCALE GENOMIC DNA]</scope>
    <source>
        <strain evidence="2">CGMCC-1.15741</strain>
    </source>
</reference>
<name>A0ABW1SBK5_9PROT</name>
<evidence type="ECO:0000313" key="1">
    <source>
        <dbReference type="EMBL" id="MFC6199047.1"/>
    </source>
</evidence>
<accession>A0ABW1SBK5</accession>
<evidence type="ECO:0000313" key="2">
    <source>
        <dbReference type="Proteomes" id="UP001596303"/>
    </source>
</evidence>